<dbReference type="PRINTS" id="PR00926">
    <property type="entry name" value="MITOCARRIER"/>
</dbReference>
<accession>A0A1E4TGQ4</accession>
<dbReference type="GO" id="GO:1990575">
    <property type="term" value="P:mitochondrial L-ornithine transmembrane transport"/>
    <property type="evidence" value="ECO:0007669"/>
    <property type="project" value="TreeGrafter"/>
</dbReference>
<keyword evidence="4 10" id="KW-0812">Transmembrane</keyword>
<organism evidence="12 13">
    <name type="scientific">Tortispora caseinolytica NRRL Y-17796</name>
    <dbReference type="NCBI Taxonomy" id="767744"/>
    <lineage>
        <taxon>Eukaryota</taxon>
        <taxon>Fungi</taxon>
        <taxon>Dikarya</taxon>
        <taxon>Ascomycota</taxon>
        <taxon>Saccharomycotina</taxon>
        <taxon>Trigonopsidomycetes</taxon>
        <taxon>Trigonopsidales</taxon>
        <taxon>Trigonopsidaceae</taxon>
        <taxon>Tortispora</taxon>
    </lineage>
</organism>
<feature type="repeat" description="Solcar" evidence="10">
    <location>
        <begin position="10"/>
        <end position="92"/>
    </location>
</feature>
<protein>
    <recommendedName>
        <fullName evidence="14">Mitochondrial carrier protein</fullName>
    </recommendedName>
</protein>
<dbReference type="GO" id="GO:0000064">
    <property type="term" value="F:L-ornithine transmembrane transporter activity"/>
    <property type="evidence" value="ECO:0007669"/>
    <property type="project" value="TreeGrafter"/>
</dbReference>
<name>A0A1E4TGQ4_9ASCO</name>
<dbReference type="InterPro" id="IPR050567">
    <property type="entry name" value="Mitochondrial_Carrier"/>
</dbReference>
<evidence type="ECO:0000256" key="9">
    <source>
        <dbReference type="ARBA" id="ARBA00023136"/>
    </source>
</evidence>
<evidence type="ECO:0000256" key="7">
    <source>
        <dbReference type="ARBA" id="ARBA00022989"/>
    </source>
</evidence>
<keyword evidence="8" id="KW-0496">Mitochondrion</keyword>
<evidence type="ECO:0000256" key="3">
    <source>
        <dbReference type="ARBA" id="ARBA00022448"/>
    </source>
</evidence>
<evidence type="ECO:0000256" key="5">
    <source>
        <dbReference type="ARBA" id="ARBA00022737"/>
    </source>
</evidence>
<evidence type="ECO:0000256" key="10">
    <source>
        <dbReference type="PROSITE-ProRule" id="PRU00282"/>
    </source>
</evidence>
<dbReference type="PANTHER" id="PTHR45624:SF51">
    <property type="entry name" value="CARRIER PROTEIN YMC2, MITOCHONDRIAL-RELATED"/>
    <property type="match status" value="1"/>
</dbReference>
<comment type="similarity">
    <text evidence="2 11">Belongs to the mitochondrial carrier (TC 2.A.29) family.</text>
</comment>
<feature type="repeat" description="Solcar" evidence="10">
    <location>
        <begin position="107"/>
        <end position="194"/>
    </location>
</feature>
<evidence type="ECO:0000313" key="12">
    <source>
        <dbReference type="EMBL" id="ODV90952.1"/>
    </source>
</evidence>
<evidence type="ECO:0000256" key="8">
    <source>
        <dbReference type="ARBA" id="ARBA00023128"/>
    </source>
</evidence>
<dbReference type="PROSITE" id="PS50920">
    <property type="entry name" value="SOLCAR"/>
    <property type="match status" value="3"/>
</dbReference>
<evidence type="ECO:0000256" key="6">
    <source>
        <dbReference type="ARBA" id="ARBA00022792"/>
    </source>
</evidence>
<feature type="repeat" description="Solcar" evidence="10">
    <location>
        <begin position="207"/>
        <end position="295"/>
    </location>
</feature>
<evidence type="ECO:0000256" key="2">
    <source>
        <dbReference type="ARBA" id="ARBA00006375"/>
    </source>
</evidence>
<dbReference type="OrthoDB" id="409586at2759"/>
<evidence type="ECO:0000256" key="11">
    <source>
        <dbReference type="RuleBase" id="RU000488"/>
    </source>
</evidence>
<dbReference type="Pfam" id="PF00153">
    <property type="entry name" value="Mito_carr"/>
    <property type="match status" value="3"/>
</dbReference>
<dbReference type="Proteomes" id="UP000095023">
    <property type="component" value="Unassembled WGS sequence"/>
</dbReference>
<proteinExistence type="inferred from homology"/>
<dbReference type="AlphaFoldDB" id="A0A1E4TGQ4"/>
<dbReference type="EMBL" id="KV453842">
    <property type="protein sequence ID" value="ODV90952.1"/>
    <property type="molecule type" value="Genomic_DNA"/>
</dbReference>
<dbReference type="InterPro" id="IPR023395">
    <property type="entry name" value="MCP_dom_sf"/>
</dbReference>
<dbReference type="InterPro" id="IPR002067">
    <property type="entry name" value="MCP"/>
</dbReference>
<keyword evidence="13" id="KW-1185">Reference proteome</keyword>
<gene>
    <name evidence="12" type="ORF">CANCADRAFT_114450</name>
</gene>
<dbReference type="Gene3D" id="1.50.40.10">
    <property type="entry name" value="Mitochondrial carrier domain"/>
    <property type="match status" value="1"/>
</dbReference>
<dbReference type="SUPFAM" id="SSF103506">
    <property type="entry name" value="Mitochondrial carrier"/>
    <property type="match status" value="1"/>
</dbReference>
<evidence type="ECO:0000256" key="4">
    <source>
        <dbReference type="ARBA" id="ARBA00022692"/>
    </source>
</evidence>
<dbReference type="GO" id="GO:0005743">
    <property type="term" value="C:mitochondrial inner membrane"/>
    <property type="evidence" value="ECO:0007669"/>
    <property type="project" value="UniProtKB-SubCell"/>
</dbReference>
<keyword evidence="5" id="KW-0677">Repeat</keyword>
<keyword evidence="6" id="KW-0999">Mitochondrion inner membrane</keyword>
<keyword evidence="3 11" id="KW-0813">Transport</keyword>
<evidence type="ECO:0008006" key="14">
    <source>
        <dbReference type="Google" id="ProtNLM"/>
    </source>
</evidence>
<dbReference type="PANTHER" id="PTHR45624">
    <property type="entry name" value="MITOCHONDRIAL BASIC AMINO ACIDS TRANSPORTER-RELATED"/>
    <property type="match status" value="1"/>
</dbReference>
<keyword evidence="7" id="KW-1133">Transmembrane helix</keyword>
<dbReference type="InterPro" id="IPR018108">
    <property type="entry name" value="MCP_transmembrane"/>
</dbReference>
<reference evidence="13" key="1">
    <citation type="submission" date="2016-02" db="EMBL/GenBank/DDBJ databases">
        <title>Comparative genomics of biotechnologically important yeasts.</title>
        <authorList>
            <consortium name="DOE Joint Genome Institute"/>
            <person name="Riley R."/>
            <person name="Haridas S."/>
            <person name="Wolfe K.H."/>
            <person name="Lopes M.R."/>
            <person name="Hittinger C.T."/>
            <person name="Goker M."/>
            <person name="Salamov A."/>
            <person name="Wisecaver J."/>
            <person name="Long T.M."/>
            <person name="Aerts A.L."/>
            <person name="Barry K."/>
            <person name="Choi C."/>
            <person name="Clum A."/>
            <person name="Coughlan A.Y."/>
            <person name="Deshpande S."/>
            <person name="Douglass A.P."/>
            <person name="Hanson S.J."/>
            <person name="Klenk H.-P."/>
            <person name="Labutti K."/>
            <person name="Lapidus A."/>
            <person name="Lindquist E."/>
            <person name="Lipzen A."/>
            <person name="Meier-Kolthoff J.P."/>
            <person name="Ohm R.A."/>
            <person name="Otillar R.P."/>
            <person name="Pangilinan J."/>
            <person name="Peng Y."/>
            <person name="Rokas A."/>
            <person name="Rosa C.A."/>
            <person name="Scheuner C."/>
            <person name="Sibirny A.A."/>
            <person name="Slot J.C."/>
            <person name="Stielow J.B."/>
            <person name="Sun H."/>
            <person name="Kurtzman C.P."/>
            <person name="Blackwell M."/>
            <person name="Jeffries T.W."/>
            <person name="Grigoriev I.V."/>
        </authorList>
    </citation>
    <scope>NUCLEOTIDE SEQUENCE [LARGE SCALE GENOMIC DNA]</scope>
    <source>
        <strain evidence="13">NRRL Y-17796</strain>
    </source>
</reference>
<evidence type="ECO:0000313" key="13">
    <source>
        <dbReference type="Proteomes" id="UP000095023"/>
    </source>
</evidence>
<comment type="subcellular location">
    <subcellularLocation>
        <location evidence="1">Mitochondrion inner membrane</location>
        <topology evidence="1">Multi-pass membrane protein</topology>
    </subcellularLocation>
</comment>
<sequence length="297" mass="32478">MTEPDPYRAVKDIFAGTAGGIAQVLSGQPFDTTKVRLQSAPPGRYTGALDVAKQLVKTEGPAAFYKGTLTPLIGVGAAVSTQFGVNEATKRFFFAYNKSQGHDDHRLSSIQFYMCGMAAGLASAFITGPIEQVRIRLQTQSATNPQFKGPLDCMKQIIAASGVKGIFRGITPTLIREGHGMGMYFLAYEACLKEYCYKHNCERKDVSGAWLCGFGAMAGYAMWLSIYPSDVVKSRMQTDALETTKQAYKTTWACTKQLYKEMGVSVFFKGISTTLLRAAPVNAATFLSFEYALRMLD</sequence>
<evidence type="ECO:0000256" key="1">
    <source>
        <dbReference type="ARBA" id="ARBA00004448"/>
    </source>
</evidence>
<keyword evidence="9 10" id="KW-0472">Membrane</keyword>